<evidence type="ECO:0000256" key="1">
    <source>
        <dbReference type="SAM" id="MobiDB-lite"/>
    </source>
</evidence>
<proteinExistence type="predicted"/>
<accession>A0A1D8EX26</accession>
<feature type="region of interest" description="Disordered" evidence="1">
    <location>
        <begin position="42"/>
        <end position="69"/>
    </location>
</feature>
<protein>
    <submittedName>
        <fullName evidence="2">Uncharacterized protein</fullName>
    </submittedName>
</protein>
<gene>
    <name evidence="2" type="ORF">SEA_TORTELLINI_45</name>
</gene>
<evidence type="ECO:0000313" key="2">
    <source>
        <dbReference type="EMBL" id="AOT25790.1"/>
    </source>
</evidence>
<keyword evidence="3" id="KW-1185">Reference proteome</keyword>
<name>A0A1D8EX26_9CAUD</name>
<evidence type="ECO:0000313" key="3">
    <source>
        <dbReference type="Proteomes" id="UP000222614"/>
    </source>
</evidence>
<dbReference type="Proteomes" id="UP000222614">
    <property type="component" value="Segment"/>
</dbReference>
<reference evidence="3" key="1">
    <citation type="submission" date="2016-08" db="EMBL/GenBank/DDBJ databases">
        <authorList>
            <person name="Seilhamer J.J."/>
        </authorList>
    </citation>
    <scope>NUCLEOTIDE SEQUENCE [LARGE SCALE GENOMIC DNA]</scope>
</reference>
<organism evidence="2 3">
    <name type="scientific">Mycobacterium phage Tortellini</name>
    <dbReference type="NCBI Taxonomy" id="1897497"/>
    <lineage>
        <taxon>Viruses</taxon>
        <taxon>Duplodnaviria</taxon>
        <taxon>Heunggongvirae</taxon>
        <taxon>Uroviricota</taxon>
        <taxon>Caudoviricetes</taxon>
        <taxon>Pclasvirinae</taxon>
        <taxon>Tortellinivirus</taxon>
        <taxon>Tortellinivirus tortellini</taxon>
        <taxon>Mycobacterium virus Tortellini</taxon>
    </lineage>
</organism>
<dbReference type="EMBL" id="KX648391">
    <property type="protein sequence ID" value="AOT25790.1"/>
    <property type="molecule type" value="Genomic_DNA"/>
</dbReference>
<sequence>MIGLARNVLRVVGAVTDLVQPPKALLTDPGFRAAQLNEFEAANDGLDGGGTASGGDQPLPGAVATPDAGQPLSQVLDDVAELMERAGEFIDAASQFGEFVGLKVMDEVKDFAGMAATLRDLAAQFRADELDAINN</sequence>